<feature type="compositionally biased region" description="Basic and acidic residues" evidence="2">
    <location>
        <begin position="475"/>
        <end position="489"/>
    </location>
</feature>
<dbReference type="InterPro" id="IPR009071">
    <property type="entry name" value="HMG_box_dom"/>
</dbReference>
<name>A0A8S3RS28_MYTED</name>
<feature type="compositionally biased region" description="Acidic residues" evidence="2">
    <location>
        <begin position="379"/>
        <end position="403"/>
    </location>
</feature>
<comment type="caution">
    <text evidence="4">The sequence shown here is derived from an EMBL/GenBank/DDBJ whole genome shotgun (WGS) entry which is preliminary data.</text>
</comment>
<feature type="domain" description="HMG box" evidence="3">
    <location>
        <begin position="493"/>
        <end position="552"/>
    </location>
</feature>
<feature type="compositionally biased region" description="Polar residues" evidence="2">
    <location>
        <begin position="317"/>
        <end position="332"/>
    </location>
</feature>
<feature type="compositionally biased region" description="Basic residues" evidence="2">
    <location>
        <begin position="463"/>
        <end position="474"/>
    </location>
</feature>
<feature type="compositionally biased region" description="Basic and acidic residues" evidence="2">
    <location>
        <begin position="1"/>
        <end position="14"/>
    </location>
</feature>
<feature type="compositionally biased region" description="Basic and acidic residues" evidence="2">
    <location>
        <begin position="24"/>
        <end position="35"/>
    </location>
</feature>
<protein>
    <submittedName>
        <fullName evidence="4">HMG2L1</fullName>
    </submittedName>
</protein>
<dbReference type="PANTHER" id="PTHR46584:SF1">
    <property type="entry name" value="HMG DOMAIN-CONTAINING PROTEIN 4"/>
    <property type="match status" value="1"/>
</dbReference>
<feature type="compositionally biased region" description="Basic and acidic residues" evidence="2">
    <location>
        <begin position="335"/>
        <end position="348"/>
    </location>
</feature>
<feature type="region of interest" description="Disordered" evidence="2">
    <location>
        <begin position="218"/>
        <end position="261"/>
    </location>
</feature>
<keyword evidence="1" id="KW-0238">DNA-binding</keyword>
<dbReference type="GO" id="GO:0005634">
    <property type="term" value="C:nucleus"/>
    <property type="evidence" value="ECO:0007669"/>
    <property type="project" value="UniProtKB-UniRule"/>
</dbReference>
<dbReference type="Gene3D" id="1.10.30.10">
    <property type="entry name" value="High mobility group box domain"/>
    <property type="match status" value="1"/>
</dbReference>
<feature type="compositionally biased region" description="Low complexity" evidence="2">
    <location>
        <begin position="175"/>
        <end position="189"/>
    </location>
</feature>
<evidence type="ECO:0000313" key="4">
    <source>
        <dbReference type="EMBL" id="CAG2209681.1"/>
    </source>
</evidence>
<feature type="region of interest" description="Disordered" evidence="2">
    <location>
        <begin position="132"/>
        <end position="196"/>
    </location>
</feature>
<dbReference type="PROSITE" id="PS50118">
    <property type="entry name" value="HMG_BOX_2"/>
    <property type="match status" value="1"/>
</dbReference>
<sequence>MSGKRKREEDDVTRSGRARKKPARFLEKDVDKSSDDSDESDEETPQTTKSGIKTPPIKSPPPPSKLLMQTLQAAPKPIIIQPVQQQIKIQVPAPQLLQTGPQITPIISPKIPLKVITQMAPQQQVVQQLVPLSPTTPTDNSEAGKRGRVRKKSAKVIEMEEFEEAEKTKTKKPGGKSPVVMSPPVQQSPTKQLPPTGITIVRNELGQSVVLSVAGGLPGMVKAEPSPPSAKKTKSRVKIKEPTEGSELSQNLFVKEEPSDLSSVAELSANIMAQAQGLHTGTQKQKPIKSEPVTPKKQESPPSPSKKGKSVIKMLLNTPTQFSTPTVSTTAISSDKPKELDKSSDSLKSEPNVVAAERIVKKTIIMSPSDLDDGHQSYDDDEDDEDFDDELDEDDEGDDEDDMEWQKAKDLTDVSPVDHKKGKKKTSKKKSSLEEDDFDDDDFGDDDDDDEEGNLVIADEVNKKKKTTKKAPSKKKGDTKAGGKPEKPAKEKKKKRLTAYTMWCNSMRNKVLAESPGIDFAQLSRRLGEIWQGLPSRDKMSWKRKAKKEARKLMGKGQLISTGKVATSTPAASATVQQKISHAPKSVPAIHHPTASQQKALIAAAKQDDHAIQLRGSGIEPIDVAAYIKLVGESLSIIGMRLQEHRGLIAVQGSLSVLLDSLLCALGPLMCLTTQIPELHGCPAETHSRTLDNLAYFMPGL</sequence>
<evidence type="ECO:0000313" key="5">
    <source>
        <dbReference type="Proteomes" id="UP000683360"/>
    </source>
</evidence>
<feature type="compositionally biased region" description="Polar residues" evidence="2">
    <location>
        <begin position="274"/>
        <end position="285"/>
    </location>
</feature>
<dbReference type="SMART" id="SM00398">
    <property type="entry name" value="HMG"/>
    <property type="match status" value="1"/>
</dbReference>
<dbReference type="SUPFAM" id="SSF47095">
    <property type="entry name" value="HMG-box"/>
    <property type="match status" value="1"/>
</dbReference>
<organism evidence="4 5">
    <name type="scientific">Mytilus edulis</name>
    <name type="common">Blue mussel</name>
    <dbReference type="NCBI Taxonomy" id="6550"/>
    <lineage>
        <taxon>Eukaryota</taxon>
        <taxon>Metazoa</taxon>
        <taxon>Spiralia</taxon>
        <taxon>Lophotrochozoa</taxon>
        <taxon>Mollusca</taxon>
        <taxon>Bivalvia</taxon>
        <taxon>Autobranchia</taxon>
        <taxon>Pteriomorphia</taxon>
        <taxon>Mytilida</taxon>
        <taxon>Mytiloidea</taxon>
        <taxon>Mytilidae</taxon>
        <taxon>Mytilinae</taxon>
        <taxon>Mytilus</taxon>
    </lineage>
</organism>
<feature type="DNA-binding region" description="HMG box" evidence="1">
    <location>
        <begin position="493"/>
        <end position="552"/>
    </location>
</feature>
<dbReference type="Proteomes" id="UP000683360">
    <property type="component" value="Unassembled WGS sequence"/>
</dbReference>
<dbReference type="AlphaFoldDB" id="A0A8S3RS28"/>
<dbReference type="PANTHER" id="PTHR46584">
    <property type="entry name" value="HMG DOMAIN-CONTAINING PROTEIN 4"/>
    <property type="match status" value="1"/>
</dbReference>
<dbReference type="EMBL" id="CAJPWZ010001208">
    <property type="protein sequence ID" value="CAG2209681.1"/>
    <property type="molecule type" value="Genomic_DNA"/>
</dbReference>
<gene>
    <name evidence="4" type="ORF">MEDL_23829</name>
</gene>
<keyword evidence="5" id="KW-1185">Reference proteome</keyword>
<feature type="compositionally biased region" description="Basic residues" evidence="2">
    <location>
        <begin position="420"/>
        <end position="430"/>
    </location>
</feature>
<evidence type="ECO:0000259" key="3">
    <source>
        <dbReference type="PROSITE" id="PS50118"/>
    </source>
</evidence>
<dbReference type="OrthoDB" id="4777606at2759"/>
<evidence type="ECO:0000256" key="2">
    <source>
        <dbReference type="SAM" id="MobiDB-lite"/>
    </source>
</evidence>
<reference evidence="4" key="1">
    <citation type="submission" date="2021-03" db="EMBL/GenBank/DDBJ databases">
        <authorList>
            <person name="Bekaert M."/>
        </authorList>
    </citation>
    <scope>NUCLEOTIDE SEQUENCE</scope>
</reference>
<dbReference type="InterPro" id="IPR036910">
    <property type="entry name" value="HMG_box_dom_sf"/>
</dbReference>
<dbReference type="InterPro" id="IPR042477">
    <property type="entry name" value="HMGXB4"/>
</dbReference>
<dbReference type="GO" id="GO:0003677">
    <property type="term" value="F:DNA binding"/>
    <property type="evidence" value="ECO:0007669"/>
    <property type="project" value="UniProtKB-UniRule"/>
</dbReference>
<feature type="region of interest" description="Disordered" evidence="2">
    <location>
        <begin position="1"/>
        <end position="66"/>
    </location>
</feature>
<feature type="compositionally biased region" description="Acidic residues" evidence="2">
    <location>
        <begin position="434"/>
        <end position="453"/>
    </location>
</feature>
<keyword evidence="1" id="KW-0539">Nucleus</keyword>
<feature type="region of interest" description="Disordered" evidence="2">
    <location>
        <begin position="274"/>
        <end position="496"/>
    </location>
</feature>
<dbReference type="Pfam" id="PF00505">
    <property type="entry name" value="HMG_box"/>
    <property type="match status" value="1"/>
</dbReference>
<proteinExistence type="predicted"/>
<evidence type="ECO:0000256" key="1">
    <source>
        <dbReference type="PROSITE-ProRule" id="PRU00267"/>
    </source>
</evidence>
<accession>A0A8S3RS28</accession>
<feature type="compositionally biased region" description="Basic and acidic residues" evidence="2">
    <location>
        <begin position="404"/>
        <end position="419"/>
    </location>
</feature>